<dbReference type="GO" id="GO:0005576">
    <property type="term" value="C:extracellular region"/>
    <property type="evidence" value="ECO:0007669"/>
    <property type="project" value="InterPro"/>
</dbReference>
<evidence type="ECO:0000259" key="2">
    <source>
        <dbReference type="PROSITE" id="PS50940"/>
    </source>
</evidence>
<evidence type="ECO:0000256" key="1">
    <source>
        <dbReference type="SAM" id="MobiDB-lite"/>
    </source>
</evidence>
<feature type="domain" description="Chitin-binding type-2" evidence="2">
    <location>
        <begin position="231"/>
        <end position="285"/>
    </location>
</feature>
<feature type="compositionally biased region" description="Basic and acidic residues" evidence="1">
    <location>
        <begin position="1"/>
        <end position="18"/>
    </location>
</feature>
<dbReference type="InterPro" id="IPR002557">
    <property type="entry name" value="Chitin-bd_dom"/>
</dbReference>
<dbReference type="SUPFAM" id="SSF57625">
    <property type="entry name" value="Invertebrate chitin-binding proteins"/>
    <property type="match status" value="4"/>
</dbReference>
<gene>
    <name evidence="4" type="primary">LOC118764473</name>
</gene>
<dbReference type="Proteomes" id="UP000515154">
    <property type="component" value="Linkage group LG8"/>
</dbReference>
<name>A0A7E6F0K6_9MOLL</name>
<dbReference type="RefSeq" id="XP_036361088.1">
    <property type="nucleotide sequence ID" value="XM_036505195.1"/>
</dbReference>
<dbReference type="PROSITE" id="PS50940">
    <property type="entry name" value="CHIT_BIND_II"/>
    <property type="match status" value="1"/>
</dbReference>
<evidence type="ECO:0000313" key="3">
    <source>
        <dbReference type="Proteomes" id="UP000515154"/>
    </source>
</evidence>
<proteinExistence type="predicted"/>
<dbReference type="AlphaFoldDB" id="A0A7E6F0K6"/>
<protein>
    <submittedName>
        <fullName evidence="4">Tenascin-like</fullName>
    </submittedName>
</protein>
<dbReference type="InterPro" id="IPR036508">
    <property type="entry name" value="Chitin-bd_dom_sf"/>
</dbReference>
<dbReference type="GO" id="GO:0008061">
    <property type="term" value="F:chitin binding"/>
    <property type="evidence" value="ECO:0007669"/>
    <property type="project" value="InterPro"/>
</dbReference>
<reference evidence="4" key="1">
    <citation type="submission" date="2025-08" db="UniProtKB">
        <authorList>
            <consortium name="RefSeq"/>
        </authorList>
    </citation>
    <scope>IDENTIFICATION</scope>
</reference>
<dbReference type="KEGG" id="osn:118764473"/>
<organism evidence="3 4">
    <name type="scientific">Octopus sinensis</name>
    <name type="common">East Asian common octopus</name>
    <dbReference type="NCBI Taxonomy" id="2607531"/>
    <lineage>
        <taxon>Eukaryota</taxon>
        <taxon>Metazoa</taxon>
        <taxon>Spiralia</taxon>
        <taxon>Lophotrochozoa</taxon>
        <taxon>Mollusca</taxon>
        <taxon>Cephalopoda</taxon>
        <taxon>Coleoidea</taxon>
        <taxon>Octopodiformes</taxon>
        <taxon>Octopoda</taxon>
        <taxon>Incirrata</taxon>
        <taxon>Octopodidae</taxon>
        <taxon>Octopus</taxon>
    </lineage>
</organism>
<keyword evidence="3" id="KW-1185">Reference proteome</keyword>
<feature type="region of interest" description="Disordered" evidence="1">
    <location>
        <begin position="1"/>
        <end position="23"/>
    </location>
</feature>
<accession>A0A7E6F0K6</accession>
<sequence length="371" mass="42996">MAVTVTHKDGRRPEKDANKPTVQRQWPFPDPCLWLPDGYKFPMENNCAGYWTCYKKQQIGKCCAVQQSFLVGKGCVPDFRCFHSCQSATTGGNDRCKNIPDNTELAVPGKCRQYLRCYNGKTKTECCRWGYSFKPGRGCQRDYRCKEKCDSQYPTPNPYNPQDRCRNMPEGSELRVPGKCRQYLRCYNGKAVEKCCQWGYSFKPGRGCRRDYHCKEKCDSPHPMPDPHDPRDRCRNMREGSELRVPGKCRQYLRCYNGKAVEKCCQWGYSFKPGRGCRRDYDCKEKCDSTHPTPDPHGLQDRCRNMPEGSELRVPGKCRQYLRCYNGKAVEKCCHWGYSFKPGRGCRRDYHCKEKCDSTHPTPDPHGIQGM</sequence>
<evidence type="ECO:0000313" key="4">
    <source>
        <dbReference type="RefSeq" id="XP_036361088.1"/>
    </source>
</evidence>